<dbReference type="Proteomes" id="UP001335648">
    <property type="component" value="Unassembled WGS sequence"/>
</dbReference>
<organism evidence="1 2">
    <name type="scientific">Champsocephalus esox</name>
    <name type="common">pike icefish</name>
    <dbReference type="NCBI Taxonomy" id="159716"/>
    <lineage>
        <taxon>Eukaryota</taxon>
        <taxon>Metazoa</taxon>
        <taxon>Chordata</taxon>
        <taxon>Craniata</taxon>
        <taxon>Vertebrata</taxon>
        <taxon>Euteleostomi</taxon>
        <taxon>Actinopterygii</taxon>
        <taxon>Neopterygii</taxon>
        <taxon>Teleostei</taxon>
        <taxon>Neoteleostei</taxon>
        <taxon>Acanthomorphata</taxon>
        <taxon>Eupercaria</taxon>
        <taxon>Perciformes</taxon>
        <taxon>Notothenioidei</taxon>
        <taxon>Channichthyidae</taxon>
        <taxon>Champsocephalus</taxon>
    </lineage>
</organism>
<keyword evidence="2" id="KW-1185">Reference proteome</keyword>
<proteinExistence type="predicted"/>
<evidence type="ECO:0000313" key="2">
    <source>
        <dbReference type="Proteomes" id="UP001335648"/>
    </source>
</evidence>
<accession>A0AAN8CDA7</accession>
<dbReference type="AlphaFoldDB" id="A0AAN8CDA7"/>
<reference evidence="1 2" key="1">
    <citation type="journal article" date="2023" name="Mol. Biol. Evol.">
        <title>Genomics of Secondarily Temperate Adaptation in the Only Non-Antarctic Icefish.</title>
        <authorList>
            <person name="Rivera-Colon A.G."/>
            <person name="Rayamajhi N."/>
            <person name="Minhas B.F."/>
            <person name="Madrigal G."/>
            <person name="Bilyk K.T."/>
            <person name="Yoon V."/>
            <person name="Hune M."/>
            <person name="Gregory S."/>
            <person name="Cheng C.H.C."/>
            <person name="Catchen J.M."/>
        </authorList>
    </citation>
    <scope>NUCLEOTIDE SEQUENCE [LARGE SCALE GENOMIC DNA]</scope>
    <source>
        <strain evidence="1">JC2023a</strain>
    </source>
</reference>
<evidence type="ECO:0000313" key="1">
    <source>
        <dbReference type="EMBL" id="KAK5899913.1"/>
    </source>
</evidence>
<name>A0AAN8CDA7_9TELE</name>
<sequence>MSPLIPSPSSFLYEGQVQGVTNYSVRAEKVVWALPSGTAMLHYHQADCRYAATTAGTAASAQPGLYRLREVQTLLMPERLAGPESTCLLTCWAELIRMSRLPGNFST</sequence>
<comment type="caution">
    <text evidence="1">The sequence shown here is derived from an EMBL/GenBank/DDBJ whole genome shotgun (WGS) entry which is preliminary data.</text>
</comment>
<protein>
    <submittedName>
        <fullName evidence="1">Uncharacterized protein</fullName>
    </submittedName>
</protein>
<dbReference type="EMBL" id="JAULUE010002052">
    <property type="protein sequence ID" value="KAK5899913.1"/>
    <property type="molecule type" value="Genomic_DNA"/>
</dbReference>
<gene>
    <name evidence="1" type="ORF">CesoFtcFv8_009340</name>
</gene>